<dbReference type="InterPro" id="IPR002018">
    <property type="entry name" value="CarbesteraseB"/>
</dbReference>
<accession>A0ABP0BHA5</accession>
<dbReference type="Gene3D" id="3.40.50.1820">
    <property type="entry name" value="alpha/beta hydrolase"/>
    <property type="match status" value="1"/>
</dbReference>
<gene>
    <name evidence="5" type="ORF">SEUCBS140593_003739</name>
</gene>
<evidence type="ECO:0000259" key="4">
    <source>
        <dbReference type="Pfam" id="PF00135"/>
    </source>
</evidence>
<comment type="caution">
    <text evidence="5">The sequence shown here is derived from an EMBL/GenBank/DDBJ whole genome shotgun (WGS) entry which is preliminary data.</text>
</comment>
<dbReference type="Proteomes" id="UP001642482">
    <property type="component" value="Unassembled WGS sequence"/>
</dbReference>
<evidence type="ECO:0000256" key="1">
    <source>
        <dbReference type="ARBA" id="ARBA00005964"/>
    </source>
</evidence>
<dbReference type="EMBL" id="CAWUHD010000029">
    <property type="protein sequence ID" value="CAK7218983.1"/>
    <property type="molecule type" value="Genomic_DNA"/>
</dbReference>
<name>A0ABP0BHA5_9PEZI</name>
<dbReference type="InterPro" id="IPR029058">
    <property type="entry name" value="AB_hydrolase_fold"/>
</dbReference>
<organism evidence="5 6">
    <name type="scientific">Sporothrix eucalyptigena</name>
    <dbReference type="NCBI Taxonomy" id="1812306"/>
    <lineage>
        <taxon>Eukaryota</taxon>
        <taxon>Fungi</taxon>
        <taxon>Dikarya</taxon>
        <taxon>Ascomycota</taxon>
        <taxon>Pezizomycotina</taxon>
        <taxon>Sordariomycetes</taxon>
        <taxon>Sordariomycetidae</taxon>
        <taxon>Ophiostomatales</taxon>
        <taxon>Ophiostomataceae</taxon>
        <taxon>Sporothrix</taxon>
    </lineage>
</organism>
<feature type="domain" description="Carboxylesterase type B" evidence="4">
    <location>
        <begin position="21"/>
        <end position="232"/>
    </location>
</feature>
<evidence type="ECO:0000256" key="2">
    <source>
        <dbReference type="ARBA" id="ARBA00022801"/>
    </source>
</evidence>
<keyword evidence="2 3" id="KW-0378">Hydrolase</keyword>
<proteinExistence type="inferred from homology"/>
<dbReference type="SUPFAM" id="SSF53474">
    <property type="entry name" value="alpha/beta-Hydrolases"/>
    <property type="match status" value="1"/>
</dbReference>
<evidence type="ECO:0000313" key="6">
    <source>
        <dbReference type="Proteomes" id="UP001642482"/>
    </source>
</evidence>
<comment type="similarity">
    <text evidence="1 3">Belongs to the type-B carboxylesterase/lipase family.</text>
</comment>
<evidence type="ECO:0000256" key="3">
    <source>
        <dbReference type="RuleBase" id="RU361235"/>
    </source>
</evidence>
<dbReference type="InterPro" id="IPR019826">
    <property type="entry name" value="Carboxylesterase_B_AS"/>
</dbReference>
<keyword evidence="6" id="KW-1185">Reference proteome</keyword>
<protein>
    <recommendedName>
        <fullName evidence="3">Carboxylic ester hydrolase</fullName>
        <ecNumber evidence="3">3.1.1.-</ecNumber>
    </recommendedName>
</protein>
<dbReference type="Pfam" id="PF00135">
    <property type="entry name" value="COesterase"/>
    <property type="match status" value="1"/>
</dbReference>
<dbReference type="PROSITE" id="PS00122">
    <property type="entry name" value="CARBOXYLESTERASE_B_1"/>
    <property type="match status" value="1"/>
</dbReference>
<reference evidence="5 6" key="1">
    <citation type="submission" date="2024-01" db="EMBL/GenBank/DDBJ databases">
        <authorList>
            <person name="Allen C."/>
            <person name="Tagirdzhanova G."/>
        </authorList>
    </citation>
    <scope>NUCLEOTIDE SEQUENCE [LARGE SCALE GENOMIC DNA]</scope>
</reference>
<dbReference type="PANTHER" id="PTHR43142">
    <property type="entry name" value="CARBOXYLIC ESTER HYDROLASE"/>
    <property type="match status" value="1"/>
</dbReference>
<sequence>MAVSLKHVSLKSTLLGARGVDVVHFRGIPYAEIPKRFAASRRIAQMSSELDCRNFGPRCPQVEVDSRYLLRIPKIIELPKEEEDELACTNLDVCVPDGHAGVAGKHKLPVLLWIHGGSQAVTFGSAKSGICDPTKLVQQSVKLDKPMIVVNVQYRLNVFALSDGKGPANLALRDQRLALDWVQDHIEGFGGDPAAVTVYGESAGGVYAHAHLVSKAPAKQFILSSGSLFLSPPQPPQNVVNIRKLVGQKLEAIKLGANLEDAPVKLLVEAVKAAGISSFFLQQEEILENWQASMGDATRLLLTDVQKEAIIWQEGMWFTTAQDLVGAFDKVGAAGDSLKHLYHVHEDRPSSSKTGALDFINDYKFLLPVEVLREQWSKAGKPVFRGVFDELNPWQPSTGAHHAIDVVLLFEGIDLSFSPAAQRTAAAMRKAWIDFVSGSDPWDASRGYYGFGPHGSCHLLDDAELRSRRRLSAMETLRKIDTKALDATLVTLTAGKISLLN</sequence>
<dbReference type="PANTHER" id="PTHR43142:SF5">
    <property type="entry name" value="CARBOXYLIC ESTER HYDROLASE"/>
    <property type="match status" value="1"/>
</dbReference>
<dbReference type="EC" id="3.1.1.-" evidence="3"/>
<evidence type="ECO:0000313" key="5">
    <source>
        <dbReference type="EMBL" id="CAK7218983.1"/>
    </source>
</evidence>